<comment type="caution">
    <text evidence="2">The sequence shown here is derived from an EMBL/GenBank/DDBJ whole genome shotgun (WGS) entry which is preliminary data.</text>
</comment>
<keyword evidence="3" id="KW-1185">Reference proteome</keyword>
<evidence type="ECO:0000313" key="3">
    <source>
        <dbReference type="Proteomes" id="UP001066276"/>
    </source>
</evidence>
<gene>
    <name evidence="2" type="ORF">NDU88_000308</name>
</gene>
<dbReference type="EMBL" id="JANPWB010000016">
    <property type="protein sequence ID" value="KAJ1080087.1"/>
    <property type="molecule type" value="Genomic_DNA"/>
</dbReference>
<organism evidence="2 3">
    <name type="scientific">Pleurodeles waltl</name>
    <name type="common">Iberian ribbed newt</name>
    <dbReference type="NCBI Taxonomy" id="8319"/>
    <lineage>
        <taxon>Eukaryota</taxon>
        <taxon>Metazoa</taxon>
        <taxon>Chordata</taxon>
        <taxon>Craniata</taxon>
        <taxon>Vertebrata</taxon>
        <taxon>Euteleostomi</taxon>
        <taxon>Amphibia</taxon>
        <taxon>Batrachia</taxon>
        <taxon>Caudata</taxon>
        <taxon>Salamandroidea</taxon>
        <taxon>Salamandridae</taxon>
        <taxon>Pleurodelinae</taxon>
        <taxon>Pleurodeles</taxon>
    </lineage>
</organism>
<protein>
    <submittedName>
        <fullName evidence="2">Uncharacterized protein</fullName>
    </submittedName>
</protein>
<reference evidence="2" key="1">
    <citation type="journal article" date="2022" name="bioRxiv">
        <title>Sequencing and chromosome-scale assembly of the giantPleurodeles waltlgenome.</title>
        <authorList>
            <person name="Brown T."/>
            <person name="Elewa A."/>
            <person name="Iarovenko S."/>
            <person name="Subramanian E."/>
            <person name="Araus A.J."/>
            <person name="Petzold A."/>
            <person name="Susuki M."/>
            <person name="Suzuki K.-i.T."/>
            <person name="Hayashi T."/>
            <person name="Toyoda A."/>
            <person name="Oliveira C."/>
            <person name="Osipova E."/>
            <person name="Leigh N.D."/>
            <person name="Simon A."/>
            <person name="Yun M.H."/>
        </authorList>
    </citation>
    <scope>NUCLEOTIDE SEQUENCE</scope>
    <source>
        <strain evidence="2">20211129_DDA</strain>
        <tissue evidence="2">Liver</tissue>
    </source>
</reference>
<dbReference type="AlphaFoldDB" id="A0AAV7KPY0"/>
<dbReference type="Proteomes" id="UP001066276">
    <property type="component" value="Chromosome 12"/>
</dbReference>
<evidence type="ECO:0000256" key="1">
    <source>
        <dbReference type="SAM" id="MobiDB-lite"/>
    </source>
</evidence>
<feature type="region of interest" description="Disordered" evidence="1">
    <location>
        <begin position="21"/>
        <end position="75"/>
    </location>
</feature>
<accession>A0AAV7KPY0</accession>
<proteinExistence type="predicted"/>
<evidence type="ECO:0000313" key="2">
    <source>
        <dbReference type="EMBL" id="KAJ1080087.1"/>
    </source>
</evidence>
<sequence length="93" mass="9914">MPEIRRSGSGLLEVASGVGVGGVASFPLSFTPPPRRRMEDQAGSPLEGDGDPFQDGGRSRGPAREDPVEGPALAAAADLNYRSRWERHEIGRE</sequence>
<name>A0AAV7KPY0_PLEWA</name>